<organism evidence="5 6">
    <name type="scientific">Pseudonocardia kongjuensis</name>
    <dbReference type="NCBI Taxonomy" id="102227"/>
    <lineage>
        <taxon>Bacteria</taxon>
        <taxon>Bacillati</taxon>
        <taxon>Actinomycetota</taxon>
        <taxon>Actinomycetes</taxon>
        <taxon>Pseudonocardiales</taxon>
        <taxon>Pseudonocardiaceae</taxon>
        <taxon>Pseudonocardia</taxon>
    </lineage>
</organism>
<sequence length="258" mass="26525">MPHDLRRHLLAQPLYATTALTGSPVAVEALSGTPFAALCLDMEHTTLHPAAVENLVRAADAGRKPVVVRVPDIGSDINRVLDAGAAGIVVPQVESAEQARAVVARARFAPVGRRGLGATRGADYGAGITPDFTARENDRVLLAVQIESVEAVAAADDILAVDGVDAVVIGPGDLSASLGTPMGSDAFWAAVDEVFAAAVRQGVAPGAFCFRDAELGGFVRRGARLLLVGSDIGWLVQGAAAQWAALQEAVAPIAEGVR</sequence>
<dbReference type="RefSeq" id="WP_344026247.1">
    <property type="nucleotide sequence ID" value="NZ_BAAAJK010000033.1"/>
</dbReference>
<proteinExistence type="inferred from homology"/>
<keyword evidence="2" id="KW-0479">Metal-binding</keyword>
<gene>
    <name evidence="5" type="ORF">GCM10009613_47690</name>
</gene>
<name>A0ABP4IQI8_9PSEU</name>
<evidence type="ECO:0000313" key="5">
    <source>
        <dbReference type="EMBL" id="GAA1396453.1"/>
    </source>
</evidence>
<dbReference type="SUPFAM" id="SSF51621">
    <property type="entry name" value="Phosphoenolpyruvate/pyruvate domain"/>
    <property type="match status" value="1"/>
</dbReference>
<dbReference type="PANTHER" id="PTHR30502">
    <property type="entry name" value="2-KETO-3-DEOXY-L-RHAMNONATE ALDOLASE"/>
    <property type="match status" value="1"/>
</dbReference>
<evidence type="ECO:0000256" key="3">
    <source>
        <dbReference type="ARBA" id="ARBA00023239"/>
    </source>
</evidence>
<reference evidence="6" key="1">
    <citation type="journal article" date="2019" name="Int. J. Syst. Evol. Microbiol.">
        <title>The Global Catalogue of Microorganisms (GCM) 10K type strain sequencing project: providing services to taxonomists for standard genome sequencing and annotation.</title>
        <authorList>
            <consortium name="The Broad Institute Genomics Platform"/>
            <consortium name="The Broad Institute Genome Sequencing Center for Infectious Disease"/>
            <person name="Wu L."/>
            <person name="Ma J."/>
        </authorList>
    </citation>
    <scope>NUCLEOTIDE SEQUENCE [LARGE SCALE GENOMIC DNA]</scope>
    <source>
        <strain evidence="6">JCM 11896</strain>
    </source>
</reference>
<dbReference type="Gene3D" id="3.20.20.60">
    <property type="entry name" value="Phosphoenolpyruvate-binding domains"/>
    <property type="match status" value="1"/>
</dbReference>
<comment type="similarity">
    <text evidence="1">Belongs to the HpcH/HpaI aldolase family.</text>
</comment>
<dbReference type="InterPro" id="IPR050251">
    <property type="entry name" value="HpcH-HpaI_aldolase"/>
</dbReference>
<dbReference type="PANTHER" id="PTHR30502:SF0">
    <property type="entry name" value="PHOSPHOENOLPYRUVATE CARBOXYLASE FAMILY PROTEIN"/>
    <property type="match status" value="1"/>
</dbReference>
<evidence type="ECO:0000256" key="1">
    <source>
        <dbReference type="ARBA" id="ARBA00005568"/>
    </source>
</evidence>
<dbReference type="InterPro" id="IPR040442">
    <property type="entry name" value="Pyrv_kinase-like_dom_sf"/>
</dbReference>
<protein>
    <submittedName>
        <fullName evidence="5">HpcH/HpaI aldolase/citrate lyase family protein</fullName>
    </submittedName>
</protein>
<evidence type="ECO:0000259" key="4">
    <source>
        <dbReference type="Pfam" id="PF03328"/>
    </source>
</evidence>
<keyword evidence="6" id="KW-1185">Reference proteome</keyword>
<dbReference type="Proteomes" id="UP001501414">
    <property type="component" value="Unassembled WGS sequence"/>
</dbReference>
<dbReference type="EMBL" id="BAAAJK010000033">
    <property type="protein sequence ID" value="GAA1396453.1"/>
    <property type="molecule type" value="Genomic_DNA"/>
</dbReference>
<feature type="domain" description="HpcH/HpaI aldolase/citrate lyase" evidence="4">
    <location>
        <begin position="24"/>
        <end position="235"/>
    </location>
</feature>
<evidence type="ECO:0000313" key="6">
    <source>
        <dbReference type="Proteomes" id="UP001501414"/>
    </source>
</evidence>
<dbReference type="GO" id="GO:0016829">
    <property type="term" value="F:lyase activity"/>
    <property type="evidence" value="ECO:0007669"/>
    <property type="project" value="UniProtKB-KW"/>
</dbReference>
<keyword evidence="3 5" id="KW-0456">Lyase</keyword>
<dbReference type="InterPro" id="IPR005000">
    <property type="entry name" value="Aldolase/citrate-lyase_domain"/>
</dbReference>
<evidence type="ECO:0000256" key="2">
    <source>
        <dbReference type="ARBA" id="ARBA00022723"/>
    </source>
</evidence>
<dbReference type="Pfam" id="PF03328">
    <property type="entry name" value="HpcH_HpaI"/>
    <property type="match status" value="1"/>
</dbReference>
<accession>A0ABP4IQI8</accession>
<dbReference type="InterPro" id="IPR015813">
    <property type="entry name" value="Pyrv/PenolPyrv_kinase-like_dom"/>
</dbReference>
<comment type="caution">
    <text evidence="5">The sequence shown here is derived from an EMBL/GenBank/DDBJ whole genome shotgun (WGS) entry which is preliminary data.</text>
</comment>